<comment type="function">
    <text evidence="1">Destroys radicals which are normally produced within the cells and which are toxic to biological systems.</text>
</comment>
<reference evidence="4" key="3">
    <citation type="submission" date="2015-06" db="UniProtKB">
        <authorList>
            <consortium name="EnsemblMetazoa"/>
        </authorList>
    </citation>
    <scope>IDENTIFICATION</scope>
</reference>
<keyword evidence="1" id="KW-0560">Oxidoreductase</keyword>
<dbReference type="InterPro" id="IPR036423">
    <property type="entry name" value="SOD-like_Cu/Zn_dom_sf"/>
</dbReference>
<dbReference type="CDD" id="cd00305">
    <property type="entry name" value="Cu-Zn_Superoxide_Dismutase"/>
    <property type="match status" value="1"/>
</dbReference>
<comment type="cofactor">
    <cofactor evidence="1">
        <name>Cu cation</name>
        <dbReference type="ChEBI" id="CHEBI:23378"/>
    </cofactor>
    <text evidence="1">Binds 1 copper ion per subunit.</text>
</comment>
<feature type="domain" description="Superoxide dismutase copper/zinc binding" evidence="2">
    <location>
        <begin position="41"/>
        <end position="179"/>
    </location>
</feature>
<name>R7U7B8_CAPTE</name>
<evidence type="ECO:0000313" key="5">
    <source>
        <dbReference type="Proteomes" id="UP000014760"/>
    </source>
</evidence>
<dbReference type="HOGENOM" id="CLU_056632_4_0_1"/>
<comment type="cofactor">
    <cofactor evidence="1">
        <name>Zn(2+)</name>
        <dbReference type="ChEBI" id="CHEBI:29105"/>
    </cofactor>
    <text evidence="1">Binds 1 zinc ion per subunit.</text>
</comment>
<dbReference type="AlphaFoldDB" id="R7U7B8"/>
<reference evidence="3 5" key="2">
    <citation type="journal article" date="2013" name="Nature">
        <title>Insights into bilaterian evolution from three spiralian genomes.</title>
        <authorList>
            <person name="Simakov O."/>
            <person name="Marletaz F."/>
            <person name="Cho S.J."/>
            <person name="Edsinger-Gonzales E."/>
            <person name="Havlak P."/>
            <person name="Hellsten U."/>
            <person name="Kuo D.H."/>
            <person name="Larsson T."/>
            <person name="Lv J."/>
            <person name="Arendt D."/>
            <person name="Savage R."/>
            <person name="Osoegawa K."/>
            <person name="de Jong P."/>
            <person name="Grimwood J."/>
            <person name="Chapman J.A."/>
            <person name="Shapiro H."/>
            <person name="Aerts A."/>
            <person name="Otillar R.P."/>
            <person name="Terry A.Y."/>
            <person name="Boore J.L."/>
            <person name="Grigoriev I.V."/>
            <person name="Lindberg D.R."/>
            <person name="Seaver E.C."/>
            <person name="Weisblat D.A."/>
            <person name="Putnam N.H."/>
            <person name="Rokhsar D.S."/>
        </authorList>
    </citation>
    <scope>NUCLEOTIDE SEQUENCE</scope>
    <source>
        <strain evidence="3 5">I ESC-2004</strain>
    </source>
</reference>
<dbReference type="STRING" id="283909.R7U7B8"/>
<dbReference type="PROSITE" id="PS00332">
    <property type="entry name" value="SOD_CU_ZN_2"/>
    <property type="match status" value="1"/>
</dbReference>
<dbReference type="EnsemblMetazoa" id="CapteT100118">
    <property type="protein sequence ID" value="CapteP100118"/>
    <property type="gene ID" value="CapteG100118"/>
</dbReference>
<dbReference type="Pfam" id="PF00080">
    <property type="entry name" value="Sod_Cu"/>
    <property type="match status" value="1"/>
</dbReference>
<protein>
    <recommendedName>
        <fullName evidence="1">Superoxide dismutase [Cu-Zn]</fullName>
        <ecNumber evidence="1">1.15.1.1</ecNumber>
    </recommendedName>
</protein>
<sequence length="193" mass="19748">MTYVQCVVTVNAPLTFLIPEAAGEKITAECVIEANSGTGPIQGTIRFEQDITGGATSITGSVSGFTTGDGSKHGFHVHAVGNLGNRCSDATGHYNPFDKNHGAPDASERHVGDLGNIVENANGVADISMDDSLVSLVGEYTVIGRSIVVHAGEDDLGLGGDSGSLTTGNAGARLGCCIIQEVGGQILHQGNRK</sequence>
<dbReference type="InterPro" id="IPR001424">
    <property type="entry name" value="SOD_Cu_Zn_dom"/>
</dbReference>
<comment type="catalytic activity">
    <reaction evidence="1">
        <text>2 superoxide + 2 H(+) = H2O2 + O2</text>
        <dbReference type="Rhea" id="RHEA:20696"/>
        <dbReference type="ChEBI" id="CHEBI:15378"/>
        <dbReference type="ChEBI" id="CHEBI:15379"/>
        <dbReference type="ChEBI" id="CHEBI:16240"/>
        <dbReference type="ChEBI" id="CHEBI:18421"/>
        <dbReference type="EC" id="1.15.1.1"/>
    </reaction>
</comment>
<evidence type="ECO:0000256" key="1">
    <source>
        <dbReference type="RuleBase" id="RU000393"/>
    </source>
</evidence>
<evidence type="ECO:0000259" key="2">
    <source>
        <dbReference type="Pfam" id="PF00080"/>
    </source>
</evidence>
<dbReference type="EMBL" id="AMQN01001688">
    <property type="status" value="NOT_ANNOTATED_CDS"/>
    <property type="molecule type" value="Genomic_DNA"/>
</dbReference>
<keyword evidence="1" id="KW-0479">Metal-binding</keyword>
<dbReference type="GO" id="GO:0005507">
    <property type="term" value="F:copper ion binding"/>
    <property type="evidence" value="ECO:0007669"/>
    <property type="project" value="InterPro"/>
</dbReference>
<dbReference type="OMA" id="IVAHEGC"/>
<dbReference type="PANTHER" id="PTHR10003">
    <property type="entry name" value="SUPEROXIDE DISMUTASE CU-ZN -RELATED"/>
    <property type="match status" value="1"/>
</dbReference>
<dbReference type="InterPro" id="IPR018152">
    <property type="entry name" value="SOD_Cu/Zn_BS"/>
</dbReference>
<evidence type="ECO:0000313" key="4">
    <source>
        <dbReference type="EnsemblMetazoa" id="CapteP100118"/>
    </source>
</evidence>
<dbReference type="SUPFAM" id="SSF49329">
    <property type="entry name" value="Cu,Zn superoxide dismutase-like"/>
    <property type="match status" value="1"/>
</dbReference>
<dbReference type="Proteomes" id="UP000014760">
    <property type="component" value="Unassembled WGS sequence"/>
</dbReference>
<organism evidence="3">
    <name type="scientific">Capitella teleta</name>
    <name type="common">Polychaete worm</name>
    <dbReference type="NCBI Taxonomy" id="283909"/>
    <lineage>
        <taxon>Eukaryota</taxon>
        <taxon>Metazoa</taxon>
        <taxon>Spiralia</taxon>
        <taxon>Lophotrochozoa</taxon>
        <taxon>Annelida</taxon>
        <taxon>Polychaeta</taxon>
        <taxon>Sedentaria</taxon>
        <taxon>Scolecida</taxon>
        <taxon>Capitellidae</taxon>
        <taxon>Capitella</taxon>
    </lineage>
</organism>
<proteinExistence type="inferred from homology"/>
<comment type="similarity">
    <text evidence="1">Belongs to the Cu-Zn superoxide dismutase family.</text>
</comment>
<dbReference type="EMBL" id="KB304598">
    <property type="protein sequence ID" value="ELU01864.1"/>
    <property type="molecule type" value="Genomic_DNA"/>
</dbReference>
<dbReference type="InterPro" id="IPR024134">
    <property type="entry name" value="SOD_Cu/Zn_/chaperone"/>
</dbReference>
<dbReference type="GO" id="GO:0004784">
    <property type="term" value="F:superoxide dismutase activity"/>
    <property type="evidence" value="ECO:0007669"/>
    <property type="project" value="UniProtKB-EC"/>
</dbReference>
<dbReference type="PRINTS" id="PR00068">
    <property type="entry name" value="CUZNDISMTASE"/>
</dbReference>
<dbReference type="OrthoDB" id="2015551at2759"/>
<dbReference type="Gene3D" id="2.60.40.200">
    <property type="entry name" value="Superoxide dismutase, copper/zinc binding domain"/>
    <property type="match status" value="1"/>
</dbReference>
<reference evidence="5" key="1">
    <citation type="submission" date="2012-12" db="EMBL/GenBank/DDBJ databases">
        <authorList>
            <person name="Hellsten U."/>
            <person name="Grimwood J."/>
            <person name="Chapman J.A."/>
            <person name="Shapiro H."/>
            <person name="Aerts A."/>
            <person name="Otillar R.P."/>
            <person name="Terry A.Y."/>
            <person name="Boore J.L."/>
            <person name="Simakov O."/>
            <person name="Marletaz F."/>
            <person name="Cho S.-J."/>
            <person name="Edsinger-Gonzales E."/>
            <person name="Havlak P."/>
            <person name="Kuo D.-H."/>
            <person name="Larsson T."/>
            <person name="Lv J."/>
            <person name="Arendt D."/>
            <person name="Savage R."/>
            <person name="Osoegawa K."/>
            <person name="de Jong P."/>
            <person name="Lindberg D.R."/>
            <person name="Seaver E.C."/>
            <person name="Weisblat D.A."/>
            <person name="Putnam N.H."/>
            <person name="Grigoriev I.V."/>
            <person name="Rokhsar D.S."/>
        </authorList>
    </citation>
    <scope>NUCLEOTIDE SEQUENCE</scope>
    <source>
        <strain evidence="5">I ESC-2004</strain>
    </source>
</reference>
<accession>R7U7B8</accession>
<gene>
    <name evidence="3" type="ORF">CAPTEDRAFT_100118</name>
</gene>
<keyword evidence="1" id="KW-0186">Copper</keyword>
<dbReference type="EC" id="1.15.1.1" evidence="1"/>
<evidence type="ECO:0000313" key="3">
    <source>
        <dbReference type="EMBL" id="ELU01864.1"/>
    </source>
</evidence>
<keyword evidence="1" id="KW-0862">Zinc</keyword>
<keyword evidence="5" id="KW-1185">Reference proteome</keyword>